<dbReference type="Gene3D" id="1.20.1250.20">
    <property type="entry name" value="MFS general substrate transporter like domains"/>
    <property type="match status" value="1"/>
</dbReference>
<dbReference type="CDD" id="cd17356">
    <property type="entry name" value="MFS_HXT"/>
    <property type="match status" value="1"/>
</dbReference>
<feature type="transmembrane region" description="Helical" evidence="9">
    <location>
        <begin position="433"/>
        <end position="452"/>
    </location>
</feature>
<dbReference type="PROSITE" id="PS00217">
    <property type="entry name" value="SUGAR_TRANSPORT_2"/>
    <property type="match status" value="1"/>
</dbReference>
<feature type="domain" description="Major facilitator superfamily (MFS) profile" evidence="10">
    <location>
        <begin position="15"/>
        <end position="456"/>
    </location>
</feature>
<evidence type="ECO:0000313" key="12">
    <source>
        <dbReference type="Proteomes" id="UP001342314"/>
    </source>
</evidence>
<evidence type="ECO:0000256" key="2">
    <source>
        <dbReference type="ARBA" id="ARBA00010992"/>
    </source>
</evidence>
<protein>
    <recommendedName>
        <fullName evidence="10">Major facilitator superfamily (MFS) profile domain-containing protein</fullName>
    </recommendedName>
</protein>
<dbReference type="InterPro" id="IPR005829">
    <property type="entry name" value="Sugar_transporter_CS"/>
</dbReference>
<dbReference type="AlphaFoldDB" id="A0AAV5GTH7"/>
<evidence type="ECO:0000256" key="5">
    <source>
        <dbReference type="ARBA" id="ARBA00022989"/>
    </source>
</evidence>
<keyword evidence="6 9" id="KW-0472">Membrane</keyword>
<dbReference type="Proteomes" id="UP001342314">
    <property type="component" value="Unassembled WGS sequence"/>
</dbReference>
<dbReference type="SUPFAM" id="SSF103473">
    <property type="entry name" value="MFS general substrate transporter"/>
    <property type="match status" value="1"/>
</dbReference>
<dbReference type="InterPro" id="IPR036259">
    <property type="entry name" value="MFS_trans_sf"/>
</dbReference>
<dbReference type="FunFam" id="1.20.1250.20:FF:000134">
    <property type="entry name" value="MFS sugar transporter protein"/>
    <property type="match status" value="1"/>
</dbReference>
<dbReference type="PANTHER" id="PTHR48022">
    <property type="entry name" value="PLASTIDIC GLUCOSE TRANSPORTER 4"/>
    <property type="match status" value="1"/>
</dbReference>
<feature type="transmembrane region" description="Helical" evidence="9">
    <location>
        <begin position="12"/>
        <end position="28"/>
    </location>
</feature>
<feature type="transmembrane region" description="Helical" evidence="9">
    <location>
        <begin position="274"/>
        <end position="295"/>
    </location>
</feature>
<dbReference type="PROSITE" id="PS50850">
    <property type="entry name" value="MFS"/>
    <property type="match status" value="1"/>
</dbReference>
<feature type="transmembrane region" description="Helical" evidence="9">
    <location>
        <begin position="371"/>
        <end position="392"/>
    </location>
</feature>
<organism evidence="11 12">
    <name type="scientific">Rhodotorula paludigena</name>
    <dbReference type="NCBI Taxonomy" id="86838"/>
    <lineage>
        <taxon>Eukaryota</taxon>
        <taxon>Fungi</taxon>
        <taxon>Dikarya</taxon>
        <taxon>Basidiomycota</taxon>
        <taxon>Pucciniomycotina</taxon>
        <taxon>Microbotryomycetes</taxon>
        <taxon>Sporidiobolales</taxon>
        <taxon>Sporidiobolaceae</taxon>
        <taxon>Rhodotorula</taxon>
    </lineage>
</organism>
<comment type="caution">
    <text evidence="11">The sequence shown here is derived from an EMBL/GenBank/DDBJ whole genome shotgun (WGS) entry which is preliminary data.</text>
</comment>
<evidence type="ECO:0000256" key="8">
    <source>
        <dbReference type="RuleBase" id="RU003346"/>
    </source>
</evidence>
<feature type="transmembrane region" description="Helical" evidence="9">
    <location>
        <begin position="183"/>
        <end position="204"/>
    </location>
</feature>
<dbReference type="PROSITE" id="PS00216">
    <property type="entry name" value="SUGAR_TRANSPORT_1"/>
    <property type="match status" value="1"/>
</dbReference>
<name>A0AAV5GTH7_9BASI</name>
<evidence type="ECO:0000256" key="7">
    <source>
        <dbReference type="ARBA" id="ARBA00049119"/>
    </source>
</evidence>
<evidence type="ECO:0000256" key="3">
    <source>
        <dbReference type="ARBA" id="ARBA00022448"/>
    </source>
</evidence>
<dbReference type="GO" id="GO:0005351">
    <property type="term" value="F:carbohydrate:proton symporter activity"/>
    <property type="evidence" value="ECO:0007669"/>
    <property type="project" value="TreeGrafter"/>
</dbReference>
<keyword evidence="12" id="KW-1185">Reference proteome</keyword>
<dbReference type="EMBL" id="BQKY01000013">
    <property type="protein sequence ID" value="GJN93220.1"/>
    <property type="molecule type" value="Genomic_DNA"/>
</dbReference>
<feature type="transmembrane region" description="Helical" evidence="9">
    <location>
        <begin position="93"/>
        <end position="112"/>
    </location>
</feature>
<comment type="subcellular location">
    <subcellularLocation>
        <location evidence="1">Membrane</location>
        <topology evidence="1">Multi-pass membrane protein</topology>
    </subcellularLocation>
</comment>
<dbReference type="PRINTS" id="PR00171">
    <property type="entry name" value="SUGRTRNSPORT"/>
</dbReference>
<evidence type="ECO:0000256" key="1">
    <source>
        <dbReference type="ARBA" id="ARBA00004141"/>
    </source>
</evidence>
<dbReference type="GO" id="GO:0016020">
    <property type="term" value="C:membrane"/>
    <property type="evidence" value="ECO:0007669"/>
    <property type="project" value="UniProtKB-SubCell"/>
</dbReference>
<feature type="transmembrane region" description="Helical" evidence="9">
    <location>
        <begin position="336"/>
        <end position="359"/>
    </location>
</feature>
<sequence length="523" mass="56306">MSVAHKTPMRMPIIMSCFAAFGGFLYGYDTGYISGTKEIGYWLSHFGEPTGDPQTPYELPSGRDSLITSILSAGTFVGALCAYPVGDFLGRRYGIMCFLVLFCIGVACQTGGTDLATFVVGRVFAGLGVGGTSCLVPMYQSETAPKSIRGAIVGAYQWMITIGLLIAAVVVNATKDRDDMGSYSIPIGIQFAWAFILAGGLACLPESPRYLIAAGKDEAAQKSLARILQAPADSDIVAEHYAEIAASVHHVRSLGGASYIDCFKNQNRNRLRSLIGIGLQALQQLVGINFIFYYGTTFFKNSGISNAFIITIITNCVNVAMTIPGLLAVDRFGRRTLLLIGACGMAVCHFIVAITGTVISDDNEAGQRVLIAFVCIFIAFFAATWGPIAWVVTGEIYPTVTRAKQMSMNFAIGYATPYLVDDKPGSAGLGSKVFFIWGGVSVLAIIFVFLLVPETKGLSLEQVDALFREYKTAPQASKIRARLLEENAQNDDHDAYKKAFQEGGAKNVGEKGHFEETAKRDLV</sequence>
<feature type="transmembrane region" description="Helical" evidence="9">
    <location>
        <begin position="66"/>
        <end position="86"/>
    </location>
</feature>
<reference evidence="11 12" key="1">
    <citation type="submission" date="2021-12" db="EMBL/GenBank/DDBJ databases">
        <title>High titer production of polyol ester of fatty acids by Rhodotorula paludigena BS15 towards product separation-free biomass refinery.</title>
        <authorList>
            <person name="Mano J."/>
            <person name="Ono H."/>
            <person name="Tanaka T."/>
            <person name="Naito K."/>
            <person name="Sushida H."/>
            <person name="Ike M."/>
            <person name="Tokuyasu K."/>
            <person name="Kitaoka M."/>
        </authorList>
    </citation>
    <scope>NUCLEOTIDE SEQUENCE [LARGE SCALE GENOMIC DNA]</scope>
    <source>
        <strain evidence="11 12">BS15</strain>
    </source>
</reference>
<evidence type="ECO:0000256" key="4">
    <source>
        <dbReference type="ARBA" id="ARBA00022692"/>
    </source>
</evidence>
<comment type="catalytic activity">
    <reaction evidence="7">
        <text>myo-inositol(out) + H(+)(out) = myo-inositol(in) + H(+)(in)</text>
        <dbReference type="Rhea" id="RHEA:60364"/>
        <dbReference type="ChEBI" id="CHEBI:15378"/>
        <dbReference type="ChEBI" id="CHEBI:17268"/>
    </reaction>
</comment>
<keyword evidence="3 8" id="KW-0813">Transport</keyword>
<dbReference type="InterPro" id="IPR050360">
    <property type="entry name" value="MFS_Sugar_Transporters"/>
</dbReference>
<keyword evidence="4 9" id="KW-0812">Transmembrane</keyword>
<dbReference type="InterPro" id="IPR003663">
    <property type="entry name" value="Sugar/inositol_transpt"/>
</dbReference>
<dbReference type="InterPro" id="IPR005828">
    <property type="entry name" value="MFS_sugar_transport-like"/>
</dbReference>
<evidence type="ECO:0000259" key="10">
    <source>
        <dbReference type="PROSITE" id="PS50850"/>
    </source>
</evidence>
<accession>A0AAV5GTH7</accession>
<evidence type="ECO:0000313" key="11">
    <source>
        <dbReference type="EMBL" id="GJN93220.1"/>
    </source>
</evidence>
<dbReference type="NCBIfam" id="TIGR00879">
    <property type="entry name" value="SP"/>
    <property type="match status" value="1"/>
</dbReference>
<dbReference type="PANTHER" id="PTHR48022:SF17">
    <property type="entry name" value="HEXOSE TRANSPORTER"/>
    <property type="match status" value="1"/>
</dbReference>
<keyword evidence="5 9" id="KW-1133">Transmembrane helix</keyword>
<dbReference type="InterPro" id="IPR020846">
    <property type="entry name" value="MFS_dom"/>
</dbReference>
<feature type="transmembrane region" description="Helical" evidence="9">
    <location>
        <begin position="151"/>
        <end position="171"/>
    </location>
</feature>
<comment type="similarity">
    <text evidence="2 8">Belongs to the major facilitator superfamily. Sugar transporter (TC 2.A.1.1) family.</text>
</comment>
<evidence type="ECO:0000256" key="6">
    <source>
        <dbReference type="ARBA" id="ARBA00023136"/>
    </source>
</evidence>
<gene>
    <name evidence="11" type="ORF">Rhopal_006267-T1</name>
</gene>
<feature type="transmembrane region" description="Helical" evidence="9">
    <location>
        <begin position="118"/>
        <end position="139"/>
    </location>
</feature>
<evidence type="ECO:0000256" key="9">
    <source>
        <dbReference type="SAM" id="Phobius"/>
    </source>
</evidence>
<feature type="transmembrane region" description="Helical" evidence="9">
    <location>
        <begin position="307"/>
        <end position="329"/>
    </location>
</feature>
<proteinExistence type="inferred from homology"/>
<dbReference type="Pfam" id="PF00083">
    <property type="entry name" value="Sugar_tr"/>
    <property type="match status" value="1"/>
</dbReference>